<name>A0AAP3MDU3_LEGPN</name>
<comment type="caution">
    <text evidence="1">The sequence shown here is derived from an EMBL/GenBank/DDBJ whole genome shotgun (WGS) entry which is preliminary data.</text>
</comment>
<gene>
    <name evidence="1" type="ORF">O6C86_11510</name>
</gene>
<sequence>MGTVFSLPVRFQPDELGRIQLLWYGYLGVDRVWALGLPEKGIAIIDELNN</sequence>
<proteinExistence type="predicted"/>
<dbReference type="AlphaFoldDB" id="A0AAP3MDU3"/>
<protein>
    <submittedName>
        <fullName evidence="1">Uncharacterized protein</fullName>
    </submittedName>
</protein>
<reference evidence="1" key="1">
    <citation type="submission" date="2022-12" db="EMBL/GenBank/DDBJ databases">
        <title>Comparative genomics of Legionella pneumophila isolates from the West Bank and Germany support molecular epidemiology of Legionnaires disease.</title>
        <authorList>
            <person name="Zayed A.R."/>
            <person name="Bitar D.M."/>
            <person name="Steinert M."/>
            <person name="Lueck C."/>
            <person name="Brettar I."/>
            <person name="Hoefle M.G."/>
            <person name="Bunk B."/>
        </authorList>
    </citation>
    <scope>NUCLEOTIDE SEQUENCE</scope>
    <source>
        <strain evidence="1">H23</strain>
    </source>
</reference>
<accession>A0AAP3MDU3</accession>
<evidence type="ECO:0000313" key="2">
    <source>
        <dbReference type="Proteomes" id="UP001071279"/>
    </source>
</evidence>
<dbReference type="EMBL" id="JAPXIC010000074">
    <property type="protein sequence ID" value="MCZ4719837.1"/>
    <property type="molecule type" value="Genomic_DNA"/>
</dbReference>
<evidence type="ECO:0000313" key="1">
    <source>
        <dbReference type="EMBL" id="MCZ4719837.1"/>
    </source>
</evidence>
<dbReference type="Proteomes" id="UP001071279">
    <property type="component" value="Unassembled WGS sequence"/>
</dbReference>
<dbReference type="RefSeq" id="WP_154231767.1">
    <property type="nucleotide sequence ID" value="NZ_CCZB01000006.1"/>
</dbReference>
<organism evidence="1 2">
    <name type="scientific">Legionella pneumophila</name>
    <dbReference type="NCBI Taxonomy" id="446"/>
    <lineage>
        <taxon>Bacteria</taxon>
        <taxon>Pseudomonadati</taxon>
        <taxon>Pseudomonadota</taxon>
        <taxon>Gammaproteobacteria</taxon>
        <taxon>Legionellales</taxon>
        <taxon>Legionellaceae</taxon>
        <taxon>Legionella</taxon>
    </lineage>
</organism>